<keyword evidence="3" id="KW-1185">Reference proteome</keyword>
<evidence type="ECO:0000313" key="3">
    <source>
        <dbReference type="Proteomes" id="UP000799424"/>
    </source>
</evidence>
<feature type="transmembrane region" description="Helical" evidence="1">
    <location>
        <begin position="108"/>
        <end position="128"/>
    </location>
</feature>
<gene>
    <name evidence="2" type="ORF">CC86DRAFT_365997</name>
</gene>
<feature type="transmembrane region" description="Helical" evidence="1">
    <location>
        <begin position="27"/>
        <end position="53"/>
    </location>
</feature>
<keyword evidence="1" id="KW-1133">Transmembrane helix</keyword>
<dbReference type="EMBL" id="MU006217">
    <property type="protein sequence ID" value="KAF2832104.1"/>
    <property type="molecule type" value="Genomic_DNA"/>
</dbReference>
<name>A0A6A7AGQ7_9PLEO</name>
<accession>A0A6A7AGQ7</accession>
<dbReference type="AlphaFoldDB" id="A0A6A7AGQ7"/>
<dbReference type="Proteomes" id="UP000799424">
    <property type="component" value="Unassembled WGS sequence"/>
</dbReference>
<keyword evidence="1" id="KW-0812">Transmembrane</keyword>
<organism evidence="2 3">
    <name type="scientific">Ophiobolus disseminans</name>
    <dbReference type="NCBI Taxonomy" id="1469910"/>
    <lineage>
        <taxon>Eukaryota</taxon>
        <taxon>Fungi</taxon>
        <taxon>Dikarya</taxon>
        <taxon>Ascomycota</taxon>
        <taxon>Pezizomycotina</taxon>
        <taxon>Dothideomycetes</taxon>
        <taxon>Pleosporomycetidae</taxon>
        <taxon>Pleosporales</taxon>
        <taxon>Pleosporineae</taxon>
        <taxon>Phaeosphaeriaceae</taxon>
        <taxon>Ophiobolus</taxon>
    </lineage>
</organism>
<protein>
    <submittedName>
        <fullName evidence="2">Uncharacterized protein</fullName>
    </submittedName>
</protein>
<evidence type="ECO:0000256" key="1">
    <source>
        <dbReference type="SAM" id="Phobius"/>
    </source>
</evidence>
<keyword evidence="1" id="KW-0472">Membrane</keyword>
<dbReference type="OrthoDB" id="5351891at2759"/>
<proteinExistence type="predicted"/>
<evidence type="ECO:0000313" key="2">
    <source>
        <dbReference type="EMBL" id="KAF2832104.1"/>
    </source>
</evidence>
<sequence length="226" mass="25174">MAEVDQQPLVHPEPDQPLNLHPGALRYAMVALTSFIFALMLIALQLIGLYAAVQGRRQKDIRVNWCSPAFRDFAVAVTTGNCDKFNVIESSSNGIGCISLPGDQQRDWLLGTIIALSVALACQIFDTVLMLLTNSDTRWRAVKAQRPWLTMFGGVIMLVVLMVFGVFNAKDLPKGVTETVWIYRIEPSRAMGRVCRGILNPPGLRGVNIGYMDGLFESWRKVYYGH</sequence>
<feature type="transmembrane region" description="Helical" evidence="1">
    <location>
        <begin position="148"/>
        <end position="167"/>
    </location>
</feature>
<reference evidence="2" key="1">
    <citation type="journal article" date="2020" name="Stud. Mycol.">
        <title>101 Dothideomycetes genomes: a test case for predicting lifestyles and emergence of pathogens.</title>
        <authorList>
            <person name="Haridas S."/>
            <person name="Albert R."/>
            <person name="Binder M."/>
            <person name="Bloem J."/>
            <person name="Labutti K."/>
            <person name="Salamov A."/>
            <person name="Andreopoulos B."/>
            <person name="Baker S."/>
            <person name="Barry K."/>
            <person name="Bills G."/>
            <person name="Bluhm B."/>
            <person name="Cannon C."/>
            <person name="Castanera R."/>
            <person name="Culley D."/>
            <person name="Daum C."/>
            <person name="Ezra D."/>
            <person name="Gonzalez J."/>
            <person name="Henrissat B."/>
            <person name="Kuo A."/>
            <person name="Liang C."/>
            <person name="Lipzen A."/>
            <person name="Lutzoni F."/>
            <person name="Magnuson J."/>
            <person name="Mondo S."/>
            <person name="Nolan M."/>
            <person name="Ohm R."/>
            <person name="Pangilinan J."/>
            <person name="Park H.-J."/>
            <person name="Ramirez L."/>
            <person name="Alfaro M."/>
            <person name="Sun H."/>
            <person name="Tritt A."/>
            <person name="Yoshinaga Y."/>
            <person name="Zwiers L.-H."/>
            <person name="Turgeon B."/>
            <person name="Goodwin S."/>
            <person name="Spatafora J."/>
            <person name="Crous P."/>
            <person name="Grigoriev I."/>
        </authorList>
    </citation>
    <scope>NUCLEOTIDE SEQUENCE</scope>
    <source>
        <strain evidence="2">CBS 113818</strain>
    </source>
</reference>